<dbReference type="SUPFAM" id="SSF55136">
    <property type="entry name" value="Probable bacterial effector-binding domain"/>
    <property type="match status" value="1"/>
</dbReference>
<reference evidence="5 6" key="2">
    <citation type="journal article" date="2010" name="Stand. Genomic Sci.">
        <title>Complete genome sequence of Xylanimonas cellulosilytica type strain (XIL07).</title>
        <authorList>
            <person name="Foster B."/>
            <person name="Pukall R."/>
            <person name="Abt B."/>
            <person name="Nolan M."/>
            <person name="Glavina Del Rio T."/>
            <person name="Chen F."/>
            <person name="Lucas S."/>
            <person name="Tice H."/>
            <person name="Pitluck S."/>
            <person name="Cheng J.-F."/>
            <person name="Chertkov O."/>
            <person name="Brettin T."/>
            <person name="Han C."/>
            <person name="Detter J.C."/>
            <person name="Bruce D."/>
            <person name="Goodwin L."/>
            <person name="Ivanova N."/>
            <person name="Mavromatis K."/>
            <person name="Pati A."/>
            <person name="Mikhailova N."/>
            <person name="Chen A."/>
            <person name="Palaniappan K."/>
            <person name="Land M."/>
            <person name="Hauser L."/>
            <person name="Chang Y.-J."/>
            <person name="Jeffries C.D."/>
            <person name="Chain P."/>
            <person name="Rohde M."/>
            <person name="Goeker M."/>
            <person name="Bristow J."/>
            <person name="Eisen J.A."/>
            <person name="Markowitz V."/>
            <person name="Hugenholtz P."/>
            <person name="Kyrpides N.C."/>
            <person name="Klenk H.-P."/>
            <person name="Lapidus A."/>
        </authorList>
    </citation>
    <scope>NUCLEOTIDE SEQUENCE [LARGE SCALE GENOMIC DNA]</scope>
    <source>
        <strain evidence="6">DSM 15894 / CECT 5975 / LMG 20990 / XIL07</strain>
    </source>
</reference>
<keyword evidence="2" id="KW-0238">DNA-binding</keyword>
<keyword evidence="6" id="KW-1185">Reference proteome</keyword>
<dbReference type="eggNOG" id="COG3708">
    <property type="taxonomic scope" value="Bacteria"/>
</dbReference>
<dbReference type="SMART" id="SM00871">
    <property type="entry name" value="AraC_E_bind"/>
    <property type="match status" value="1"/>
</dbReference>
<organism evidence="5 6">
    <name type="scientific">Xylanimonas cellulosilytica (strain DSM 15894 / JCM 12276 / CECT 5975 / KCTC 9989 / LMG 20990 / NBRC 107835 / XIL07)</name>
    <dbReference type="NCBI Taxonomy" id="446471"/>
    <lineage>
        <taxon>Bacteria</taxon>
        <taxon>Bacillati</taxon>
        <taxon>Actinomycetota</taxon>
        <taxon>Actinomycetes</taxon>
        <taxon>Micrococcales</taxon>
        <taxon>Promicromonosporaceae</taxon>
        <taxon>Xylanimonas</taxon>
    </lineage>
</organism>
<evidence type="ECO:0000256" key="3">
    <source>
        <dbReference type="ARBA" id="ARBA00023163"/>
    </source>
</evidence>
<gene>
    <name evidence="5" type="ordered locus">Xcel_2780</name>
</gene>
<dbReference type="InterPro" id="IPR009057">
    <property type="entry name" value="Homeodomain-like_sf"/>
</dbReference>
<dbReference type="Gene3D" id="1.10.10.60">
    <property type="entry name" value="Homeodomain-like"/>
    <property type="match status" value="1"/>
</dbReference>
<evidence type="ECO:0000313" key="5">
    <source>
        <dbReference type="EMBL" id="ACZ31794.1"/>
    </source>
</evidence>
<protein>
    <submittedName>
        <fullName evidence="5">Transcriptional regulator, AraC family</fullName>
    </submittedName>
</protein>
<dbReference type="InterPro" id="IPR010499">
    <property type="entry name" value="AraC_E-bd"/>
</dbReference>
<dbReference type="AlphaFoldDB" id="D1BYC2"/>
<sequence>MEQLNQVMHLIEKGIDDEIDVAAIARQVYTSEHHLRRMFSALAGMPLSVYVRRRRLTVAAAAVVRGDEAIQDIAVRFGYASADAFSRAFRDVHGVGPEAARRPGAVLQSQPPLTFRLTVQGSTRMEYRIVTKDAFRIVGLTGRFPVQHRGVGPGLEEFTNAITDEQAEALEALSDQEPAGTFSAMTGFDDSRAEGSLYDYWVGAATSSHAPDGFAELEVPAGTWVVFPGPADFPSGLQDLWPRAASEWFPANPYRSVPGPEIAVLHYDDDGEVTGCELWLPVEPT</sequence>
<dbReference type="KEGG" id="xce:Xcel_2780"/>
<dbReference type="Gene3D" id="3.20.80.10">
    <property type="entry name" value="Regulatory factor, effector binding domain"/>
    <property type="match status" value="1"/>
</dbReference>
<dbReference type="GO" id="GO:0043565">
    <property type="term" value="F:sequence-specific DNA binding"/>
    <property type="evidence" value="ECO:0007669"/>
    <property type="project" value="InterPro"/>
</dbReference>
<keyword evidence="3" id="KW-0804">Transcription</keyword>
<dbReference type="InterPro" id="IPR029442">
    <property type="entry name" value="GyrI-like"/>
</dbReference>
<proteinExistence type="predicted"/>
<dbReference type="STRING" id="446471.Xcel_2780"/>
<evidence type="ECO:0000256" key="2">
    <source>
        <dbReference type="ARBA" id="ARBA00023125"/>
    </source>
</evidence>
<dbReference type="InterPro" id="IPR011256">
    <property type="entry name" value="Reg_factor_effector_dom_sf"/>
</dbReference>
<dbReference type="PANTHER" id="PTHR47504">
    <property type="entry name" value="RIGHT ORIGIN-BINDING PROTEIN"/>
    <property type="match status" value="1"/>
</dbReference>
<dbReference type="RefSeq" id="WP_012879536.1">
    <property type="nucleotide sequence ID" value="NC_013530.1"/>
</dbReference>
<reference evidence="6" key="1">
    <citation type="submission" date="2009-11" db="EMBL/GenBank/DDBJ databases">
        <title>The complete chromosome of Xylanimonas cellulosilytica DSM 15894.</title>
        <authorList>
            <consortium name="US DOE Joint Genome Institute (JGI-PGF)"/>
            <person name="Lucas S."/>
            <person name="Copeland A."/>
            <person name="Lapidus A."/>
            <person name="Glavina del Rio T."/>
            <person name="Dalin E."/>
            <person name="Tice H."/>
            <person name="Bruce D."/>
            <person name="Goodwin L."/>
            <person name="Pitluck S."/>
            <person name="Kyrpides N."/>
            <person name="Mavromatis K."/>
            <person name="Ivanova N."/>
            <person name="Mikhailova N."/>
            <person name="Foster B."/>
            <person name="Clum A."/>
            <person name="Brettin T."/>
            <person name="Detter J.C."/>
            <person name="Han C."/>
            <person name="Larimer F."/>
            <person name="Land M."/>
            <person name="Hauser L."/>
            <person name="Markowitz V."/>
            <person name="Cheng J.F."/>
            <person name="Hugenholtz P."/>
            <person name="Woyke T."/>
            <person name="Wu D."/>
            <person name="Gehrich-Schroeter G."/>
            <person name="Schneider S."/>
            <person name="Pukall S.R."/>
            <person name="Klenk H.P."/>
            <person name="Eisen J.A."/>
        </authorList>
    </citation>
    <scope>NUCLEOTIDE SEQUENCE [LARGE SCALE GENOMIC DNA]</scope>
    <source>
        <strain evidence="6">DSM 15894 / CECT 5975 / LMG 20990 / XIL07</strain>
    </source>
</reference>
<dbReference type="eggNOG" id="COG2207">
    <property type="taxonomic scope" value="Bacteria"/>
</dbReference>
<name>D1BYC2_XYLCX</name>
<dbReference type="Pfam" id="PF12833">
    <property type="entry name" value="HTH_18"/>
    <property type="match status" value="1"/>
</dbReference>
<dbReference type="EMBL" id="CP001821">
    <property type="protein sequence ID" value="ACZ31794.1"/>
    <property type="molecule type" value="Genomic_DNA"/>
</dbReference>
<dbReference type="SMART" id="SM00342">
    <property type="entry name" value="HTH_ARAC"/>
    <property type="match status" value="1"/>
</dbReference>
<evidence type="ECO:0000259" key="4">
    <source>
        <dbReference type="PROSITE" id="PS01124"/>
    </source>
</evidence>
<dbReference type="Pfam" id="PF06445">
    <property type="entry name" value="GyrI-like"/>
    <property type="match status" value="1"/>
</dbReference>
<dbReference type="PANTHER" id="PTHR47504:SF5">
    <property type="entry name" value="RIGHT ORIGIN-BINDING PROTEIN"/>
    <property type="match status" value="1"/>
</dbReference>
<dbReference type="OrthoDB" id="9801123at2"/>
<evidence type="ECO:0000256" key="1">
    <source>
        <dbReference type="ARBA" id="ARBA00023015"/>
    </source>
</evidence>
<accession>D1BYC2</accession>
<feature type="domain" description="HTH araC/xylS-type" evidence="4">
    <location>
        <begin position="5"/>
        <end position="103"/>
    </location>
</feature>
<keyword evidence="1" id="KW-0805">Transcription regulation</keyword>
<dbReference type="HOGENOM" id="CLU_000445_81_1_11"/>
<dbReference type="PROSITE" id="PS01124">
    <property type="entry name" value="HTH_ARAC_FAMILY_2"/>
    <property type="match status" value="1"/>
</dbReference>
<dbReference type="GO" id="GO:0003700">
    <property type="term" value="F:DNA-binding transcription factor activity"/>
    <property type="evidence" value="ECO:0007669"/>
    <property type="project" value="InterPro"/>
</dbReference>
<dbReference type="InterPro" id="IPR018060">
    <property type="entry name" value="HTH_AraC"/>
</dbReference>
<dbReference type="Proteomes" id="UP000002255">
    <property type="component" value="Chromosome"/>
</dbReference>
<dbReference type="InterPro" id="IPR050959">
    <property type="entry name" value="MarA-like"/>
</dbReference>
<dbReference type="SUPFAM" id="SSF46689">
    <property type="entry name" value="Homeodomain-like"/>
    <property type="match status" value="2"/>
</dbReference>
<evidence type="ECO:0000313" key="6">
    <source>
        <dbReference type="Proteomes" id="UP000002255"/>
    </source>
</evidence>